<dbReference type="Proteomes" id="UP000472262">
    <property type="component" value="Unassembled WGS sequence"/>
</dbReference>
<dbReference type="GO" id="GO:0004930">
    <property type="term" value="F:G protein-coupled receptor activity"/>
    <property type="evidence" value="ECO:0007669"/>
    <property type="project" value="UniProtKB-KW"/>
</dbReference>
<dbReference type="FunFam" id="4.10.1240.10:FF:000001">
    <property type="entry name" value="Adhesion G protein-coupled receptor L2"/>
    <property type="match status" value="1"/>
</dbReference>
<keyword evidence="2" id="KW-1003">Cell membrane</keyword>
<evidence type="ECO:0000256" key="7">
    <source>
        <dbReference type="ARBA" id="ARBA00023018"/>
    </source>
</evidence>
<protein>
    <submittedName>
        <fullName evidence="23">Adhesion G protein-coupled receptor L1</fullName>
    </submittedName>
</protein>
<feature type="signal peptide" evidence="18">
    <location>
        <begin position="1"/>
        <end position="19"/>
    </location>
</feature>
<dbReference type="PANTHER" id="PTHR12011:SF62">
    <property type="entry name" value="ADHESION G PROTEIN-COUPLED RECEPTOR L1"/>
    <property type="match status" value="1"/>
</dbReference>
<organism evidence="23 24">
    <name type="scientific">Sinocyclocheilus grahami</name>
    <name type="common">Dianchi golden-line fish</name>
    <name type="synonym">Barbus grahami</name>
    <dbReference type="NCBI Taxonomy" id="75366"/>
    <lineage>
        <taxon>Eukaryota</taxon>
        <taxon>Metazoa</taxon>
        <taxon>Chordata</taxon>
        <taxon>Craniata</taxon>
        <taxon>Vertebrata</taxon>
        <taxon>Euteleostomi</taxon>
        <taxon>Actinopterygii</taxon>
        <taxon>Neopterygii</taxon>
        <taxon>Teleostei</taxon>
        <taxon>Ostariophysi</taxon>
        <taxon>Cypriniformes</taxon>
        <taxon>Cyprinidae</taxon>
        <taxon>Cyprininae</taxon>
        <taxon>Sinocyclocheilus</taxon>
    </lineage>
</organism>
<reference evidence="23" key="2">
    <citation type="submission" date="2025-09" db="UniProtKB">
        <authorList>
            <consortium name="Ensembl"/>
        </authorList>
    </citation>
    <scope>IDENTIFICATION</scope>
</reference>
<feature type="chain" id="PRO_5025449057" evidence="18">
    <location>
        <begin position="20"/>
        <end position="1364"/>
    </location>
</feature>
<keyword evidence="10" id="KW-1015">Disulfide bond</keyword>
<feature type="region of interest" description="Disordered" evidence="16">
    <location>
        <begin position="362"/>
        <end position="386"/>
    </location>
</feature>
<evidence type="ECO:0000256" key="12">
    <source>
        <dbReference type="ARBA" id="ARBA00023180"/>
    </source>
</evidence>
<dbReference type="PROSITE" id="PS00650">
    <property type="entry name" value="G_PROTEIN_RECEP_F2_2"/>
    <property type="match status" value="1"/>
</dbReference>
<sequence>LFLISRFLHDLLITSVIYATLSRSAMPFGLMRRELACEGYPIELRCPGSDVIMIETANYGRTDDKICDADPFQMENVQCYLPDAFKIMSQRYIGTVFLFLSILVIVFAASLLQEAEHQSGAWCKDPLQSGDRLYVMPWTPYRTDMLYEYASWEDFKQNRATTTYKLPNRVDGTGFVVYDGAVFYNKERTRNIVKYDLRTRIKSGEAIVNNANYHDTSPYRWGGKSDIDLAVDENGLWVIYATEANNGRLVVSQVNPYTLRFEGTWETSFDKRLASNAFMACGVLYAVRSVYQDDDSEAGGDLVLYAYNTNRAREEPVHIPFPNPYQYVSSVDYNPRDNQLYVWNNYNVLRYPLEFGPLDPTAGNSSSTTAARPVTSSSIPSTMRPLPPTAHPIGAINKAPDLRPITATVPVTRRPLRVPPQGPELQVCEARVARGVQWPATQRGETVDRPCPKGSLGIASFQCLSSPVLWNPRGPDLSNCTSPWVNQVAQKIKSGENAANIAAELVNHTQGRIHAGDVSSSVRLIEQLLDILDAQLQALRPGNKESAARNYNKVTHAVVQTVDNLLRAEALESWQDMNSTEQAHTATMLLDVMEKGAFLLANNMYNNHFSDHAANVDLEVRVLNTETESQDLSFPQNGPSDSSIQLSASTFKQYSRNGQVKVVFVLYKNLGSFLSTENATVKMEMEAGPGGRGLAVNSHVIAASINKESSRVFLTEPVVFTLRHLQNHFSPNCSFWNYSERSMTGQWSSQGCRLMETNSTHTTCSCSHLTNFAVLMVHHEPDYPGRMHELILFVITWVGIVISLVCLAICISTFCFLRGLQTDRNTIHKNLCINLFIAELLFLIGIDKTQYHIACPIFAGLLHFFFLAAFSWMCLEGIQLYLMLVEVFESEYSRKKYYYLCGYCFPALVVGISAAIDYRSYGTKKACWLRVDNYFIWSFIGPVSFIIMLNLVFLMITLHKMVRNSSALKPDSSRLDNIKSWALGAIALLFLLGLTWAFGLLFINENTIIMAYLFTTFNAFQGMFIFIFHCALQKKVHKEYSKCLRHSYCCSRTSTTSSHGSLKNSALRANNRYYTGSQSRIRRMWNDTVRKQTESSFMAGDINSTPTLNRGTMGNHLLTNPVLQTRTGSSPYNTLLAETFTPPSPGVFNSTGKYCFINLIVYHKMIISELVHNNLRGGGGAGGADRTCGSLVRGHGHMGMGRGRGGAEPAIGIEDDEDFRSREPRQRTPQDMELLYKALEEPLLLQRAQSVLYQSDPDESESYTADLTETPDSPARDSLYTSITNLQDLPYPESSPEPLEVVPRSAQPPEELYYSSGRPAIGSRGAPMQTFYQAPPRRPSTEAHPAPEPPHSEGDGQMQLVTSL</sequence>
<evidence type="ECO:0000256" key="5">
    <source>
        <dbReference type="ARBA" id="ARBA00022729"/>
    </source>
</evidence>
<dbReference type="InterPro" id="IPR046338">
    <property type="entry name" value="GAIN_dom_sf"/>
</dbReference>
<dbReference type="InterPro" id="IPR017981">
    <property type="entry name" value="GPCR_2-like_7TM"/>
</dbReference>
<feature type="compositionally biased region" description="Polar residues" evidence="16">
    <location>
        <begin position="362"/>
        <end position="381"/>
    </location>
</feature>
<dbReference type="Pfam" id="PF16489">
    <property type="entry name" value="GAIN"/>
    <property type="match status" value="1"/>
</dbReference>
<evidence type="ECO:0000313" key="24">
    <source>
        <dbReference type="Proteomes" id="UP000472262"/>
    </source>
</evidence>
<feature type="compositionally biased region" description="Gly residues" evidence="16">
    <location>
        <begin position="1197"/>
        <end position="1206"/>
    </location>
</feature>
<dbReference type="InterPro" id="IPR000203">
    <property type="entry name" value="GPS"/>
</dbReference>
<dbReference type="CDD" id="cd16007">
    <property type="entry name" value="7tmB2_Latrophilin-1"/>
    <property type="match status" value="1"/>
</dbReference>
<feature type="transmembrane region" description="Helical" evidence="17">
    <location>
        <begin position="980"/>
        <end position="1003"/>
    </location>
</feature>
<feature type="domain" description="GAIN-B" evidence="19">
    <location>
        <begin position="621"/>
        <end position="782"/>
    </location>
</feature>
<keyword evidence="12" id="KW-0325">Glycoprotein</keyword>
<evidence type="ECO:0000256" key="8">
    <source>
        <dbReference type="ARBA" id="ARBA00023040"/>
    </source>
</evidence>
<dbReference type="InterPro" id="IPR036445">
    <property type="entry name" value="GPCR_2_extracell_dom_sf"/>
</dbReference>
<dbReference type="SMART" id="SM00008">
    <property type="entry name" value="HormR"/>
    <property type="match status" value="1"/>
</dbReference>
<dbReference type="Gene3D" id="2.60.120.740">
    <property type="match status" value="1"/>
</dbReference>
<dbReference type="GO" id="GO:0030424">
    <property type="term" value="C:axon"/>
    <property type="evidence" value="ECO:0007669"/>
    <property type="project" value="TreeGrafter"/>
</dbReference>
<dbReference type="GO" id="GO:0042734">
    <property type="term" value="C:presynaptic membrane"/>
    <property type="evidence" value="ECO:0007669"/>
    <property type="project" value="TreeGrafter"/>
</dbReference>
<evidence type="ECO:0000256" key="9">
    <source>
        <dbReference type="ARBA" id="ARBA00023136"/>
    </source>
</evidence>
<dbReference type="InterPro" id="IPR032471">
    <property type="entry name" value="AGRL2-4_GAIN_subdom_A"/>
</dbReference>
<evidence type="ECO:0000259" key="19">
    <source>
        <dbReference type="PROSITE" id="PS50221"/>
    </source>
</evidence>
<evidence type="ECO:0000256" key="17">
    <source>
        <dbReference type="SAM" id="Phobius"/>
    </source>
</evidence>
<dbReference type="PROSITE" id="PS51132">
    <property type="entry name" value="OLF"/>
    <property type="match status" value="1"/>
</dbReference>
<dbReference type="InterPro" id="IPR017983">
    <property type="entry name" value="GPCR_2_secretin-like_CS"/>
</dbReference>
<accession>A0A672PCN6</accession>
<dbReference type="GO" id="GO:0016524">
    <property type="term" value="F:latrotoxin receptor activity"/>
    <property type="evidence" value="ECO:0007669"/>
    <property type="project" value="TreeGrafter"/>
</dbReference>
<keyword evidence="9 17" id="KW-0472">Membrane</keyword>
<evidence type="ECO:0000256" key="6">
    <source>
        <dbReference type="ARBA" id="ARBA00022989"/>
    </source>
</evidence>
<keyword evidence="6 17" id="KW-1133">Transmembrane helix</keyword>
<dbReference type="SUPFAM" id="SSF81321">
    <property type="entry name" value="Family A G protein-coupled receptor-like"/>
    <property type="match status" value="1"/>
</dbReference>
<feature type="transmembrane region" description="Helical" evidence="17">
    <location>
        <begin position="790"/>
        <end position="817"/>
    </location>
</feature>
<dbReference type="PANTHER" id="PTHR12011">
    <property type="entry name" value="ADHESION G-PROTEIN COUPLED RECEPTOR"/>
    <property type="match status" value="1"/>
</dbReference>
<feature type="transmembrane region" description="Helical" evidence="17">
    <location>
        <begin position="936"/>
        <end position="959"/>
    </location>
</feature>
<dbReference type="PRINTS" id="PR01444">
    <property type="entry name" value="LATROPHILIN"/>
</dbReference>
<comment type="caution">
    <text evidence="15">Lacks conserved residue(s) required for the propagation of feature annotation.</text>
</comment>
<feature type="compositionally biased region" description="Low complexity" evidence="16">
    <location>
        <begin position="1289"/>
        <end position="1303"/>
    </location>
</feature>
<evidence type="ECO:0000256" key="11">
    <source>
        <dbReference type="ARBA" id="ARBA00023170"/>
    </source>
</evidence>
<feature type="region of interest" description="Disordered" evidence="16">
    <location>
        <begin position="1254"/>
        <end position="1364"/>
    </location>
</feature>
<dbReference type="InterPro" id="IPR000832">
    <property type="entry name" value="GPCR_2_secretin-like"/>
</dbReference>
<keyword evidence="24" id="KW-1185">Reference proteome</keyword>
<feature type="transmembrane region" description="Helical" evidence="17">
    <location>
        <begin position="897"/>
        <end position="916"/>
    </location>
</feature>
<dbReference type="InterPro" id="IPR001879">
    <property type="entry name" value="GPCR_2_extracellular_dom"/>
</dbReference>
<feature type="compositionally biased region" description="Polar residues" evidence="16">
    <location>
        <begin position="1262"/>
        <end position="1271"/>
    </location>
</feature>
<dbReference type="InterPro" id="IPR003334">
    <property type="entry name" value="GPCR_2_latrophilin_rcpt_C"/>
</dbReference>
<evidence type="ECO:0000256" key="2">
    <source>
        <dbReference type="ARBA" id="ARBA00022475"/>
    </source>
</evidence>
<keyword evidence="5 18" id="KW-0732">Signal</keyword>
<dbReference type="Gene3D" id="1.20.1070.10">
    <property type="entry name" value="Rhodopsin 7-helix transmembrane proteins"/>
    <property type="match status" value="1"/>
</dbReference>
<keyword evidence="3" id="KW-0597">Phosphoprotein</keyword>
<dbReference type="Pfam" id="PF02793">
    <property type="entry name" value="HRM"/>
    <property type="match status" value="1"/>
</dbReference>
<dbReference type="InterPro" id="IPR031234">
    <property type="entry name" value="Latrophilin-1_TM"/>
</dbReference>
<evidence type="ECO:0000256" key="13">
    <source>
        <dbReference type="ARBA" id="ARBA00023224"/>
    </source>
</evidence>
<dbReference type="SMART" id="SM00303">
    <property type="entry name" value="GPS"/>
    <property type="match status" value="1"/>
</dbReference>
<feature type="transmembrane region" description="Helical" evidence="17">
    <location>
        <begin position="1009"/>
        <end position="1032"/>
    </location>
</feature>
<evidence type="ECO:0000259" key="22">
    <source>
        <dbReference type="PROSITE" id="PS51132"/>
    </source>
</evidence>
<feature type="transmembrane region" description="Helical" evidence="17">
    <location>
        <begin position="858"/>
        <end position="885"/>
    </location>
</feature>
<evidence type="ECO:0000256" key="1">
    <source>
        <dbReference type="ARBA" id="ARBA00004651"/>
    </source>
</evidence>
<dbReference type="InterPro" id="IPR003112">
    <property type="entry name" value="Olfac-like_dom"/>
</dbReference>
<dbReference type="InterPro" id="IPR043159">
    <property type="entry name" value="Lectin_gal-bd_sf"/>
</dbReference>
<evidence type="ECO:0000256" key="18">
    <source>
        <dbReference type="SAM" id="SignalP"/>
    </source>
</evidence>
<comment type="subcellular location">
    <subcellularLocation>
        <location evidence="1">Cell membrane</location>
        <topology evidence="1">Multi-pass membrane protein</topology>
    </subcellularLocation>
    <subcellularLocation>
        <location evidence="14">Synaptic cell membrane</location>
    </subcellularLocation>
</comment>
<evidence type="ECO:0000256" key="14">
    <source>
        <dbReference type="ARBA" id="ARBA00034109"/>
    </source>
</evidence>
<reference evidence="23" key="1">
    <citation type="submission" date="2025-08" db="UniProtKB">
        <authorList>
            <consortium name="Ensembl"/>
        </authorList>
    </citation>
    <scope>IDENTIFICATION</scope>
</reference>
<feature type="transmembrane region" description="Helical" evidence="17">
    <location>
        <begin position="829"/>
        <end position="846"/>
    </location>
</feature>
<dbReference type="GO" id="GO:0007189">
    <property type="term" value="P:adenylate cyclase-activating G protein-coupled receptor signaling pathway"/>
    <property type="evidence" value="ECO:0007669"/>
    <property type="project" value="TreeGrafter"/>
</dbReference>
<dbReference type="PROSITE" id="PS50221">
    <property type="entry name" value="GAIN_B"/>
    <property type="match status" value="1"/>
</dbReference>
<dbReference type="Pfam" id="PF02354">
    <property type="entry name" value="Latrophilin"/>
    <property type="match status" value="2"/>
</dbReference>
<feature type="compositionally biased region" description="Basic and acidic residues" evidence="16">
    <location>
        <begin position="1219"/>
        <end position="1228"/>
    </location>
</feature>
<dbReference type="Gene3D" id="4.10.1240.10">
    <property type="entry name" value="GPCR, family 2, extracellular hormone receptor domain"/>
    <property type="match status" value="1"/>
</dbReference>
<dbReference type="GO" id="GO:0007157">
    <property type="term" value="P:heterophilic cell-cell adhesion via plasma membrane cell adhesion molecules"/>
    <property type="evidence" value="ECO:0007669"/>
    <property type="project" value="TreeGrafter"/>
</dbReference>
<dbReference type="InterPro" id="IPR003924">
    <property type="entry name" value="GPCR_2_latrophilin"/>
</dbReference>
<keyword evidence="11" id="KW-0675">Receptor</keyword>
<dbReference type="PRINTS" id="PR00249">
    <property type="entry name" value="GPCRSECRETIN"/>
</dbReference>
<dbReference type="Ensembl" id="ENSSGRT00000065498.1">
    <property type="protein sequence ID" value="ENSSGRP00000061394.1"/>
    <property type="gene ID" value="ENSSGRG00000030643.1"/>
</dbReference>
<evidence type="ECO:0000256" key="16">
    <source>
        <dbReference type="SAM" id="MobiDB-lite"/>
    </source>
</evidence>
<name>A0A672PCN6_SINGR</name>
<evidence type="ECO:0000256" key="10">
    <source>
        <dbReference type="ARBA" id="ARBA00023157"/>
    </source>
</evidence>
<feature type="domain" description="G-protein coupled receptors family 2 profile 2" evidence="21">
    <location>
        <begin position="792"/>
        <end position="1033"/>
    </location>
</feature>
<dbReference type="PROSITE" id="PS50227">
    <property type="entry name" value="G_PROTEIN_RECEP_F2_3"/>
    <property type="match status" value="1"/>
</dbReference>
<dbReference type="InterPro" id="IPR057244">
    <property type="entry name" value="GAIN_B"/>
</dbReference>
<dbReference type="GO" id="GO:0007166">
    <property type="term" value="P:cell surface receptor signaling pathway"/>
    <property type="evidence" value="ECO:0007669"/>
    <property type="project" value="InterPro"/>
</dbReference>
<evidence type="ECO:0000256" key="3">
    <source>
        <dbReference type="ARBA" id="ARBA00022553"/>
    </source>
</evidence>
<proteinExistence type="predicted"/>
<keyword evidence="13" id="KW-0807">Transducer</keyword>
<feature type="transmembrane region" description="Helical" evidence="17">
    <location>
        <begin position="92"/>
        <end position="112"/>
    </location>
</feature>
<keyword evidence="4 17" id="KW-0812">Transmembrane</keyword>
<keyword evidence="8" id="KW-0297">G-protein coupled receptor</keyword>
<dbReference type="Pfam" id="PF01825">
    <property type="entry name" value="GPS"/>
    <property type="match status" value="1"/>
</dbReference>
<dbReference type="PROSITE" id="PS50261">
    <property type="entry name" value="G_PROTEIN_RECEP_F2_4"/>
    <property type="match status" value="1"/>
</dbReference>
<evidence type="ECO:0000256" key="4">
    <source>
        <dbReference type="ARBA" id="ARBA00022692"/>
    </source>
</evidence>
<feature type="region of interest" description="Disordered" evidence="16">
    <location>
        <begin position="1195"/>
        <end position="1228"/>
    </location>
</feature>
<evidence type="ECO:0000256" key="15">
    <source>
        <dbReference type="PROSITE-ProRule" id="PRU00446"/>
    </source>
</evidence>
<feature type="domain" description="G-protein coupled receptors family 2 profile 1" evidence="20">
    <location>
        <begin position="428"/>
        <end position="484"/>
    </location>
</feature>
<dbReference type="Gene3D" id="1.25.40.610">
    <property type="match status" value="1"/>
</dbReference>
<evidence type="ECO:0000259" key="20">
    <source>
        <dbReference type="PROSITE" id="PS50227"/>
    </source>
</evidence>
<dbReference type="Gene3D" id="2.60.220.50">
    <property type="match status" value="1"/>
</dbReference>
<dbReference type="SMART" id="SM00284">
    <property type="entry name" value="OLF"/>
    <property type="match status" value="1"/>
</dbReference>
<dbReference type="Pfam" id="PF00002">
    <property type="entry name" value="7tm_2"/>
    <property type="match status" value="1"/>
</dbReference>
<keyword evidence="7" id="KW-0770">Synapse</keyword>
<dbReference type="Pfam" id="PF02191">
    <property type="entry name" value="OLF"/>
    <property type="match status" value="1"/>
</dbReference>
<evidence type="ECO:0000259" key="21">
    <source>
        <dbReference type="PROSITE" id="PS50261"/>
    </source>
</evidence>
<dbReference type="FunFam" id="1.20.1070.10:FF:000011">
    <property type="entry name" value="Adhesion G protein-coupled receptor L2"/>
    <property type="match status" value="1"/>
</dbReference>
<feature type="domain" description="Olfactomedin-like" evidence="22">
    <location>
        <begin position="78"/>
        <end position="357"/>
    </location>
</feature>
<dbReference type="FunFam" id="2.60.220.50:FF:000001">
    <property type="entry name" value="Adhesion G protein-coupled receptor L2"/>
    <property type="match status" value="1"/>
</dbReference>
<evidence type="ECO:0000313" key="23">
    <source>
        <dbReference type="Ensembl" id="ENSSGRP00000061394.1"/>
    </source>
</evidence>